<sequence length="185" mass="21108">MPKIIVTASQWIEVGLRAFAEGGMDALVIEKMAASLQCSKSSFYWYFENRSSFVAGIVQEWTERATHRLISDTTAHSGTPDEQLLALLTRMFASTGNGDFLFHLRRLAHSEPQYAAALEEVEARRIAFVSELLQRKGQTEHAAAEKSWIVYHYYLGWYERHKHTAVSAEDAQRHARMVWQACLQS</sequence>
<keyword evidence="1 2" id="KW-0238">DNA-binding</keyword>
<name>A0ABV6DV25_9BACL</name>
<protein>
    <submittedName>
        <fullName evidence="4">TetR/AcrR family transcriptional regulator</fullName>
    </submittedName>
</protein>
<dbReference type="SUPFAM" id="SSF46689">
    <property type="entry name" value="Homeodomain-like"/>
    <property type="match status" value="1"/>
</dbReference>
<dbReference type="InterPro" id="IPR050109">
    <property type="entry name" value="HTH-type_TetR-like_transc_reg"/>
</dbReference>
<dbReference type="EMBL" id="JBHLWN010000121">
    <property type="protein sequence ID" value="MFC0216510.1"/>
    <property type="molecule type" value="Genomic_DNA"/>
</dbReference>
<evidence type="ECO:0000313" key="4">
    <source>
        <dbReference type="EMBL" id="MFC0216510.1"/>
    </source>
</evidence>
<proteinExistence type="predicted"/>
<dbReference type="InterPro" id="IPR009057">
    <property type="entry name" value="Homeodomain-like_sf"/>
</dbReference>
<feature type="DNA-binding region" description="H-T-H motif" evidence="2">
    <location>
        <begin position="28"/>
        <end position="47"/>
    </location>
</feature>
<dbReference type="PANTHER" id="PTHR30055">
    <property type="entry name" value="HTH-TYPE TRANSCRIPTIONAL REGULATOR RUTR"/>
    <property type="match status" value="1"/>
</dbReference>
<dbReference type="PROSITE" id="PS50977">
    <property type="entry name" value="HTH_TETR_2"/>
    <property type="match status" value="1"/>
</dbReference>
<evidence type="ECO:0000256" key="1">
    <source>
        <dbReference type="ARBA" id="ARBA00023125"/>
    </source>
</evidence>
<dbReference type="PANTHER" id="PTHR30055:SF239">
    <property type="entry name" value="TRANSCRIPTIONAL REGULATORY PROTEIN"/>
    <property type="match status" value="1"/>
</dbReference>
<organism evidence="4 5">
    <name type="scientific">Paenibacillus chartarius</name>
    <dbReference type="NCBI Taxonomy" id="747481"/>
    <lineage>
        <taxon>Bacteria</taxon>
        <taxon>Bacillati</taxon>
        <taxon>Bacillota</taxon>
        <taxon>Bacilli</taxon>
        <taxon>Bacillales</taxon>
        <taxon>Paenibacillaceae</taxon>
        <taxon>Paenibacillus</taxon>
    </lineage>
</organism>
<keyword evidence="5" id="KW-1185">Reference proteome</keyword>
<dbReference type="InterPro" id="IPR001647">
    <property type="entry name" value="HTH_TetR"/>
</dbReference>
<evidence type="ECO:0000259" key="3">
    <source>
        <dbReference type="PROSITE" id="PS50977"/>
    </source>
</evidence>
<gene>
    <name evidence="4" type="ORF">ACFFK0_29355</name>
</gene>
<evidence type="ECO:0000256" key="2">
    <source>
        <dbReference type="PROSITE-ProRule" id="PRU00335"/>
    </source>
</evidence>
<evidence type="ECO:0000313" key="5">
    <source>
        <dbReference type="Proteomes" id="UP001589776"/>
    </source>
</evidence>
<accession>A0ABV6DV25</accession>
<feature type="domain" description="HTH tetR-type" evidence="3">
    <location>
        <begin position="5"/>
        <end position="65"/>
    </location>
</feature>
<reference evidence="4 5" key="1">
    <citation type="submission" date="2024-09" db="EMBL/GenBank/DDBJ databases">
        <authorList>
            <person name="Sun Q."/>
            <person name="Mori K."/>
        </authorList>
    </citation>
    <scope>NUCLEOTIDE SEQUENCE [LARGE SCALE GENOMIC DNA]</scope>
    <source>
        <strain evidence="4 5">CCM 7759</strain>
    </source>
</reference>
<dbReference type="RefSeq" id="WP_377474766.1">
    <property type="nucleotide sequence ID" value="NZ_JBHLWN010000121.1"/>
</dbReference>
<dbReference type="Gene3D" id="1.10.357.10">
    <property type="entry name" value="Tetracycline Repressor, domain 2"/>
    <property type="match status" value="1"/>
</dbReference>
<dbReference type="Proteomes" id="UP001589776">
    <property type="component" value="Unassembled WGS sequence"/>
</dbReference>
<comment type="caution">
    <text evidence="4">The sequence shown here is derived from an EMBL/GenBank/DDBJ whole genome shotgun (WGS) entry which is preliminary data.</text>
</comment>
<dbReference type="Pfam" id="PF00440">
    <property type="entry name" value="TetR_N"/>
    <property type="match status" value="1"/>
</dbReference>